<keyword evidence="9" id="KW-1185">Reference proteome</keyword>
<feature type="transmembrane region" description="Helical" evidence="6">
    <location>
        <begin position="136"/>
        <end position="155"/>
    </location>
</feature>
<evidence type="ECO:0000256" key="3">
    <source>
        <dbReference type="ARBA" id="ARBA00022989"/>
    </source>
</evidence>
<feature type="transmembrane region" description="Helical" evidence="6">
    <location>
        <begin position="202"/>
        <end position="222"/>
    </location>
</feature>
<keyword evidence="4 6" id="KW-0472">Membrane</keyword>
<dbReference type="RefSeq" id="WP_307166528.1">
    <property type="nucleotide sequence ID" value="NZ_JAUSWV010000002.1"/>
</dbReference>
<feature type="transmembrane region" description="Helical" evidence="6">
    <location>
        <begin position="12"/>
        <end position="36"/>
    </location>
</feature>
<feature type="transmembrane region" description="Helical" evidence="6">
    <location>
        <begin position="228"/>
        <end position="248"/>
    </location>
</feature>
<evidence type="ECO:0000256" key="6">
    <source>
        <dbReference type="SAM" id="Phobius"/>
    </source>
</evidence>
<evidence type="ECO:0000256" key="4">
    <source>
        <dbReference type="ARBA" id="ARBA00023136"/>
    </source>
</evidence>
<evidence type="ECO:0000256" key="2">
    <source>
        <dbReference type="ARBA" id="ARBA00022692"/>
    </source>
</evidence>
<comment type="subcellular location">
    <subcellularLocation>
        <location evidence="1">Cell membrane</location>
        <topology evidence="1">Multi-pass membrane protein</topology>
    </subcellularLocation>
</comment>
<dbReference type="Gene3D" id="1.20.1250.20">
    <property type="entry name" value="MFS general substrate transporter like domains"/>
    <property type="match status" value="1"/>
</dbReference>
<dbReference type="InterPro" id="IPR036259">
    <property type="entry name" value="MFS_trans_sf"/>
</dbReference>
<proteinExistence type="predicted"/>
<dbReference type="PANTHER" id="PTHR42718">
    <property type="entry name" value="MAJOR FACILITATOR SUPERFAMILY MULTIDRUG TRANSPORTER MFSC"/>
    <property type="match status" value="1"/>
</dbReference>
<feature type="transmembrane region" description="Helical" evidence="6">
    <location>
        <begin position="48"/>
        <end position="66"/>
    </location>
</feature>
<feature type="transmembrane region" description="Helical" evidence="6">
    <location>
        <begin position="269"/>
        <end position="296"/>
    </location>
</feature>
<dbReference type="SUPFAM" id="SSF103473">
    <property type="entry name" value="MFS general substrate transporter"/>
    <property type="match status" value="1"/>
</dbReference>
<evidence type="ECO:0000256" key="5">
    <source>
        <dbReference type="ARBA" id="ARBA00023251"/>
    </source>
</evidence>
<comment type="caution">
    <text evidence="8">The sequence shown here is derived from an EMBL/GenBank/DDBJ whole genome shotgun (WGS) entry which is preliminary data.</text>
</comment>
<dbReference type="PANTHER" id="PTHR42718:SF39">
    <property type="entry name" value="ACTINORHODIN TRANSPORTER-RELATED"/>
    <property type="match status" value="1"/>
</dbReference>
<feature type="transmembrane region" description="Helical" evidence="6">
    <location>
        <begin position="439"/>
        <end position="461"/>
    </location>
</feature>
<dbReference type="EMBL" id="JAUSWV010000002">
    <property type="protein sequence ID" value="MDQ0584773.1"/>
    <property type="molecule type" value="Genomic_DNA"/>
</dbReference>
<feature type="domain" description="Major facilitator superfamily (MFS) profile" evidence="7">
    <location>
        <begin position="12"/>
        <end position="464"/>
    </location>
</feature>
<keyword evidence="5" id="KW-0046">Antibiotic resistance</keyword>
<evidence type="ECO:0000256" key="1">
    <source>
        <dbReference type="ARBA" id="ARBA00004651"/>
    </source>
</evidence>
<feature type="transmembrane region" description="Helical" evidence="6">
    <location>
        <begin position="337"/>
        <end position="356"/>
    </location>
</feature>
<accession>A0ABU0P185</accession>
<dbReference type="Gene3D" id="1.20.1720.10">
    <property type="entry name" value="Multidrug resistance protein D"/>
    <property type="match status" value="1"/>
</dbReference>
<evidence type="ECO:0000259" key="7">
    <source>
        <dbReference type="PROSITE" id="PS50850"/>
    </source>
</evidence>
<reference evidence="8 9" key="1">
    <citation type="submission" date="2023-07" db="EMBL/GenBank/DDBJ databases">
        <title>Comparative genomics of wheat-associated soil bacteria to identify genetic determinants of phenazine resistance.</title>
        <authorList>
            <person name="Mouncey N."/>
        </authorList>
    </citation>
    <scope>NUCLEOTIDE SEQUENCE [LARGE SCALE GENOMIC DNA]</scope>
    <source>
        <strain evidence="8 9">B2I6</strain>
    </source>
</reference>
<keyword evidence="3 6" id="KW-1133">Transmembrane helix</keyword>
<evidence type="ECO:0000313" key="9">
    <source>
        <dbReference type="Proteomes" id="UP001230654"/>
    </source>
</evidence>
<feature type="transmembrane region" description="Helical" evidence="6">
    <location>
        <begin position="103"/>
        <end position="124"/>
    </location>
</feature>
<protein>
    <submittedName>
        <fullName evidence="8">MFS family permease</fullName>
    </submittedName>
</protein>
<dbReference type="InterPro" id="IPR020846">
    <property type="entry name" value="MFS_dom"/>
</dbReference>
<feature type="transmembrane region" description="Helical" evidence="6">
    <location>
        <begin position="78"/>
        <end position="97"/>
    </location>
</feature>
<feature type="transmembrane region" description="Helical" evidence="6">
    <location>
        <begin position="167"/>
        <end position="190"/>
    </location>
</feature>
<gene>
    <name evidence="8" type="ORF">QF030_006951</name>
</gene>
<dbReference type="Pfam" id="PF07690">
    <property type="entry name" value="MFS_1"/>
    <property type="match status" value="1"/>
</dbReference>
<feature type="transmembrane region" description="Helical" evidence="6">
    <location>
        <begin position="302"/>
        <end position="325"/>
    </location>
</feature>
<keyword evidence="2 6" id="KW-0812">Transmembrane</keyword>
<dbReference type="PROSITE" id="PS50850">
    <property type="entry name" value="MFS"/>
    <property type="match status" value="1"/>
</dbReference>
<evidence type="ECO:0000313" key="8">
    <source>
        <dbReference type="EMBL" id="MDQ0584773.1"/>
    </source>
</evidence>
<sequence length="485" mass="48321">MLPGEDRAARRVLTVCLAAGATTLLDQSVLNIAVPALRQSLSADATDVQWIVSGYSLAFGLALVPGGSLGDVRGRKHLFLVGLSTFVLCGLVAATGTRATTVVVARLVQGAGAGLVNSQVIGTLQDVFHGLDRARALGLYAVTGGGAAALGPALGGTLVTLCGPGTGWRLCLLLSAPCGVLTLWLAARRLPPPRRVAAPGRVDLWGLVCVAALTLSLMLPFISTPDSGRAVALWAAAALVAAGALVLGQRWRVRRGRVPLVHPSLIRSAPYALGTSVAMANFGASLAAGLVLTLFLQSGLGLSALTTAAVTLPSAVAMGVSSAVAWRVVRRIGARTVTLGLSVGVLALLGGAVAAVTLPLAALPLALAGVQVVSGAASGLTVSPNQARVLQHAPADAAGVAGGILQMTQRIAAAVCLSAVSGIYLRGSAGAEGEPRTAFAVASVVCAGLLAAALLVCVALPRVSSGAGRVRGRAGVSDRAASEAP</sequence>
<organism evidence="8 9">
    <name type="scientific">Streptomyces rishiriensis</name>
    <dbReference type="NCBI Taxonomy" id="68264"/>
    <lineage>
        <taxon>Bacteria</taxon>
        <taxon>Bacillati</taxon>
        <taxon>Actinomycetota</taxon>
        <taxon>Actinomycetes</taxon>
        <taxon>Kitasatosporales</taxon>
        <taxon>Streptomycetaceae</taxon>
        <taxon>Streptomyces</taxon>
    </lineage>
</organism>
<name>A0ABU0P185_STRRH</name>
<dbReference type="InterPro" id="IPR011701">
    <property type="entry name" value="MFS"/>
</dbReference>
<dbReference type="Proteomes" id="UP001230654">
    <property type="component" value="Unassembled WGS sequence"/>
</dbReference>